<protein>
    <submittedName>
        <fullName evidence="1">Uncharacterized protein</fullName>
    </submittedName>
</protein>
<dbReference type="HOGENOM" id="CLU_1508759_0_0_9"/>
<dbReference type="OrthoDB" id="9992150at2"/>
<dbReference type="EMBL" id="AWWK01000048">
    <property type="protein sequence ID" value="ETY73878.1"/>
    <property type="molecule type" value="Genomic_DNA"/>
</dbReference>
<proteinExistence type="predicted"/>
<evidence type="ECO:0000313" key="1">
    <source>
        <dbReference type="EMBL" id="ETY73878.1"/>
    </source>
</evidence>
<reference evidence="1 2" key="1">
    <citation type="journal article" date="2014" name="Genome Announc.">
        <title>Genome Sequence of Lactobacillus fabifermentans Strain T30PCM01, Isolated from Fermenting Grape Marc.</title>
        <authorList>
            <person name="Treu L."/>
            <person name="Vendramin V."/>
            <person name="Bovo B."/>
            <person name="Giacomini A."/>
            <person name="Corich V."/>
            <person name="Campanaro S."/>
        </authorList>
    </citation>
    <scope>NUCLEOTIDE SEQUENCE [LARGE SCALE GENOMIC DNA]</scope>
    <source>
        <strain evidence="1 2">T30PCM01</strain>
    </source>
</reference>
<sequence length="178" mass="20901">MNVKSVTMSDKYCNDELEVYLNKLILKINDGDNNALRELRLIYASILAIESVKMNDFNKLKSGLRTALWIDISFTEPTTGQKIEQKLQLVKKIQRYPHDPIYELRLNFKSHAFRAIFFWVITSFMRFNVYVSCFTKTRHVDTTDYYADICYASYCKFKQNPTDYLAKFMFGGITNGFT</sequence>
<dbReference type="STRING" id="1400520.LFAB_10260"/>
<name>W6T7L9_9LACO</name>
<evidence type="ECO:0000313" key="2">
    <source>
        <dbReference type="Proteomes" id="UP000019247"/>
    </source>
</evidence>
<dbReference type="AlphaFoldDB" id="W6T7L9"/>
<dbReference type="RefSeq" id="WP_024625136.1">
    <property type="nucleotide sequence ID" value="NZ_KK036500.1"/>
</dbReference>
<comment type="caution">
    <text evidence="1">The sequence shown here is derived from an EMBL/GenBank/DDBJ whole genome shotgun (WGS) entry which is preliminary data.</text>
</comment>
<accession>W6T7L9</accession>
<gene>
    <name evidence="1" type="ORF">LFAB_10260</name>
</gene>
<dbReference type="Proteomes" id="UP000019247">
    <property type="component" value="Unassembled WGS sequence"/>
</dbReference>
<organism evidence="1 2">
    <name type="scientific">Lactiplantibacillus fabifermentans T30PCM01</name>
    <dbReference type="NCBI Taxonomy" id="1400520"/>
    <lineage>
        <taxon>Bacteria</taxon>
        <taxon>Bacillati</taxon>
        <taxon>Bacillota</taxon>
        <taxon>Bacilli</taxon>
        <taxon>Lactobacillales</taxon>
        <taxon>Lactobacillaceae</taxon>
        <taxon>Lactiplantibacillus</taxon>
    </lineage>
</organism>